<dbReference type="Pfam" id="PF02367">
    <property type="entry name" value="TsaE"/>
    <property type="match status" value="1"/>
</dbReference>
<keyword evidence="9" id="KW-0460">Magnesium</keyword>
<dbReference type="GO" id="GO:0005524">
    <property type="term" value="F:ATP binding"/>
    <property type="evidence" value="ECO:0007669"/>
    <property type="project" value="UniProtKB-KW"/>
</dbReference>
<evidence type="ECO:0000256" key="4">
    <source>
        <dbReference type="ARBA" id="ARBA00022490"/>
    </source>
</evidence>
<comment type="subcellular location">
    <subcellularLocation>
        <location evidence="1">Cytoplasm</location>
    </subcellularLocation>
</comment>
<accession>A0A6B0YWB3</accession>
<dbReference type="Gene3D" id="3.40.50.300">
    <property type="entry name" value="P-loop containing nucleotide triphosphate hydrolases"/>
    <property type="match status" value="1"/>
</dbReference>
<dbReference type="EMBL" id="VXRG01000131">
    <property type="protein sequence ID" value="MXY94953.1"/>
    <property type="molecule type" value="Genomic_DNA"/>
</dbReference>
<dbReference type="GO" id="GO:0005737">
    <property type="term" value="C:cytoplasm"/>
    <property type="evidence" value="ECO:0007669"/>
    <property type="project" value="UniProtKB-SubCell"/>
</dbReference>
<evidence type="ECO:0000256" key="9">
    <source>
        <dbReference type="ARBA" id="ARBA00022842"/>
    </source>
</evidence>
<dbReference type="InterPro" id="IPR003442">
    <property type="entry name" value="T6A_TsaE"/>
</dbReference>
<evidence type="ECO:0000256" key="3">
    <source>
        <dbReference type="ARBA" id="ARBA00019010"/>
    </source>
</evidence>
<dbReference type="GO" id="GO:0046872">
    <property type="term" value="F:metal ion binding"/>
    <property type="evidence" value="ECO:0007669"/>
    <property type="project" value="UniProtKB-KW"/>
</dbReference>
<organism evidence="11">
    <name type="scientific">Caldilineaceae bacterium SB0664_bin_27</name>
    <dbReference type="NCBI Taxonomy" id="2605260"/>
    <lineage>
        <taxon>Bacteria</taxon>
        <taxon>Bacillati</taxon>
        <taxon>Chloroflexota</taxon>
        <taxon>Caldilineae</taxon>
        <taxon>Caldilineales</taxon>
        <taxon>Caldilineaceae</taxon>
    </lineage>
</organism>
<dbReference type="NCBIfam" id="TIGR00150">
    <property type="entry name" value="T6A_YjeE"/>
    <property type="match status" value="1"/>
</dbReference>
<protein>
    <recommendedName>
        <fullName evidence="3">tRNA threonylcarbamoyladenosine biosynthesis protein TsaE</fullName>
    </recommendedName>
    <alternativeName>
        <fullName evidence="10">t(6)A37 threonylcarbamoyladenosine biosynthesis protein TsaE</fullName>
    </alternativeName>
</protein>
<keyword evidence="4" id="KW-0963">Cytoplasm</keyword>
<evidence type="ECO:0000256" key="1">
    <source>
        <dbReference type="ARBA" id="ARBA00004496"/>
    </source>
</evidence>
<dbReference type="SUPFAM" id="SSF52540">
    <property type="entry name" value="P-loop containing nucleoside triphosphate hydrolases"/>
    <property type="match status" value="1"/>
</dbReference>
<dbReference type="GO" id="GO:0016740">
    <property type="term" value="F:transferase activity"/>
    <property type="evidence" value="ECO:0007669"/>
    <property type="project" value="UniProtKB-KW"/>
</dbReference>
<keyword evidence="8" id="KW-0067">ATP-binding</keyword>
<dbReference type="PANTHER" id="PTHR33540">
    <property type="entry name" value="TRNA THREONYLCARBAMOYLADENOSINE BIOSYNTHESIS PROTEIN TSAE"/>
    <property type="match status" value="1"/>
</dbReference>
<keyword evidence="7" id="KW-0547">Nucleotide-binding</keyword>
<keyword evidence="5" id="KW-0819">tRNA processing</keyword>
<evidence type="ECO:0000256" key="6">
    <source>
        <dbReference type="ARBA" id="ARBA00022723"/>
    </source>
</evidence>
<name>A0A6B0YWB3_9CHLR</name>
<keyword evidence="6" id="KW-0479">Metal-binding</keyword>
<gene>
    <name evidence="11" type="primary">tsaE</name>
    <name evidence="11" type="ORF">F4Y42_16055</name>
</gene>
<dbReference type="InterPro" id="IPR027417">
    <property type="entry name" value="P-loop_NTPase"/>
</dbReference>
<evidence type="ECO:0000256" key="10">
    <source>
        <dbReference type="ARBA" id="ARBA00032441"/>
    </source>
</evidence>
<dbReference type="GO" id="GO:0002949">
    <property type="term" value="P:tRNA threonylcarbamoyladenosine modification"/>
    <property type="evidence" value="ECO:0007669"/>
    <property type="project" value="InterPro"/>
</dbReference>
<proteinExistence type="inferred from homology"/>
<evidence type="ECO:0000256" key="2">
    <source>
        <dbReference type="ARBA" id="ARBA00007599"/>
    </source>
</evidence>
<comment type="caution">
    <text evidence="11">The sequence shown here is derived from an EMBL/GenBank/DDBJ whole genome shotgun (WGS) entry which is preliminary data.</text>
</comment>
<sequence>MTDRWCSNSCAFYKLPTTIVTGTRYFLHLALRQGGGYNRKGEGICSDAPLNFGPPDIPVPLRAADLSEINWVNDHFRFPILSSSPLETHNLGELLGRTILRPRPPSNGERPRRTGAVVGLVGELGAGKTTFAQGLARGLGVQARITSPTFTLINEYTSSTEGVRLFHVDSYRLADDGETLAGEIYGLGMDEILDVVEEEPFDSWERSPDSAAIRHVVVIEWADRLGELLPADRLMVCFDSSADGPTPAGTEPTRLACDAAGDRSRAENSSFERTLCFCATGLHSRALLSALRTEAAPLQREISC</sequence>
<evidence type="ECO:0000256" key="7">
    <source>
        <dbReference type="ARBA" id="ARBA00022741"/>
    </source>
</evidence>
<evidence type="ECO:0000256" key="8">
    <source>
        <dbReference type="ARBA" id="ARBA00022840"/>
    </source>
</evidence>
<evidence type="ECO:0000313" key="11">
    <source>
        <dbReference type="EMBL" id="MXY94953.1"/>
    </source>
</evidence>
<dbReference type="PANTHER" id="PTHR33540:SF2">
    <property type="entry name" value="TRNA THREONYLCARBAMOYLADENOSINE BIOSYNTHESIS PROTEIN TSAE"/>
    <property type="match status" value="1"/>
</dbReference>
<keyword evidence="11" id="KW-0808">Transferase</keyword>
<evidence type="ECO:0000256" key="5">
    <source>
        <dbReference type="ARBA" id="ARBA00022694"/>
    </source>
</evidence>
<comment type="similarity">
    <text evidence="2">Belongs to the TsaE family.</text>
</comment>
<reference evidence="11" key="1">
    <citation type="submission" date="2019-09" db="EMBL/GenBank/DDBJ databases">
        <title>Characterisation of the sponge microbiome using genome-centric metagenomics.</title>
        <authorList>
            <person name="Engelberts J.P."/>
            <person name="Robbins S.J."/>
            <person name="De Goeij J.M."/>
            <person name="Aranda M."/>
            <person name="Bell S.C."/>
            <person name="Webster N.S."/>
        </authorList>
    </citation>
    <scope>NUCLEOTIDE SEQUENCE</scope>
    <source>
        <strain evidence="11">SB0664_bin_27</strain>
    </source>
</reference>
<dbReference type="AlphaFoldDB" id="A0A6B0YWB3"/>